<evidence type="ECO:0000259" key="6">
    <source>
        <dbReference type="Pfam" id="PF04542"/>
    </source>
</evidence>
<dbReference type="SUPFAM" id="SSF88946">
    <property type="entry name" value="Sigma2 domain of RNA polymerase sigma factors"/>
    <property type="match status" value="1"/>
</dbReference>
<dbReference type="PANTHER" id="PTHR43133">
    <property type="entry name" value="RNA POLYMERASE ECF-TYPE SIGMA FACTO"/>
    <property type="match status" value="1"/>
</dbReference>
<comment type="caution">
    <text evidence="7">The sequence shown here is derived from an EMBL/GenBank/DDBJ whole genome shotgun (WGS) entry which is preliminary data.</text>
</comment>
<dbReference type="Proteomes" id="UP000216605">
    <property type="component" value="Unassembled WGS sequence"/>
</dbReference>
<dbReference type="InterPro" id="IPR039425">
    <property type="entry name" value="RNA_pol_sigma-70-like"/>
</dbReference>
<evidence type="ECO:0000313" key="7">
    <source>
        <dbReference type="EMBL" id="OYQ36718.1"/>
    </source>
</evidence>
<evidence type="ECO:0000256" key="3">
    <source>
        <dbReference type="ARBA" id="ARBA00023125"/>
    </source>
</evidence>
<reference evidence="7 8" key="1">
    <citation type="submission" date="2017-07" db="EMBL/GenBank/DDBJ databases">
        <title>Flavobacterium cyanobacteriorum sp. nov., isolated from cyanobacterial aggregates in a eutrophic lake.</title>
        <authorList>
            <person name="Cai H."/>
        </authorList>
    </citation>
    <scope>NUCLEOTIDE SEQUENCE [LARGE SCALE GENOMIC DNA]</scope>
    <source>
        <strain evidence="7 8">TH021</strain>
    </source>
</reference>
<keyword evidence="1 5" id="KW-0805">Transcription regulation</keyword>
<name>A0A255Z5F7_9FLAO</name>
<dbReference type="InterPro" id="IPR000838">
    <property type="entry name" value="RNA_pol_sigma70_ECF_CS"/>
</dbReference>
<dbReference type="AlphaFoldDB" id="A0A255Z5F7"/>
<evidence type="ECO:0000256" key="4">
    <source>
        <dbReference type="ARBA" id="ARBA00023163"/>
    </source>
</evidence>
<dbReference type="RefSeq" id="WP_094414893.1">
    <property type="nucleotide sequence ID" value="NZ_NOXV01000267.1"/>
</dbReference>
<organism evidence="7 8">
    <name type="scientific">Flavobacterium cyanobacteriorum</name>
    <dbReference type="NCBI Taxonomy" id="2022802"/>
    <lineage>
        <taxon>Bacteria</taxon>
        <taxon>Pseudomonadati</taxon>
        <taxon>Bacteroidota</taxon>
        <taxon>Flavobacteriia</taxon>
        <taxon>Flavobacteriales</taxon>
        <taxon>Flavobacteriaceae</taxon>
        <taxon>Flavobacterium</taxon>
    </lineage>
</organism>
<dbReference type="Pfam" id="PF04542">
    <property type="entry name" value="Sigma70_r2"/>
    <property type="match status" value="1"/>
</dbReference>
<proteinExistence type="inferred from homology"/>
<keyword evidence="4 5" id="KW-0804">Transcription</keyword>
<dbReference type="EMBL" id="NOXV01000267">
    <property type="protein sequence ID" value="OYQ36718.1"/>
    <property type="molecule type" value="Genomic_DNA"/>
</dbReference>
<keyword evidence="3 5" id="KW-0238">DNA-binding</keyword>
<evidence type="ECO:0000256" key="5">
    <source>
        <dbReference type="RuleBase" id="RU000716"/>
    </source>
</evidence>
<dbReference type="PROSITE" id="PS01063">
    <property type="entry name" value="SIGMA70_ECF"/>
    <property type="match status" value="1"/>
</dbReference>
<dbReference type="NCBIfam" id="TIGR02937">
    <property type="entry name" value="sigma70-ECF"/>
    <property type="match status" value="1"/>
</dbReference>
<sequence length="291" mass="34244">MSNPFQTKYQDKDDNELIAQAREGSKIALETLIKKHQHYIYNVALKMTLSPFDAEDVTQEVLIKVITNLAQFKGESNFRTWLYRITFNHFLKMKKVWLEDYIISFDQYGSELGQMPDTDLSDLEKAEMKELIQEANISCMSGMLLCLDREQRLVYVLGEIFGIDHTIGSQMLDITKDNFRQRLSRARRDLYNFMNNKCGLINTSNPCRCDRKTKSFIKAGWVDKDKMKYNTSYLKKIKEEAPKKAEDLCDLTEIEYADLFRNHPFQEKEHHKKLFTNLLTDDRISNLFNLN</sequence>
<dbReference type="InterPro" id="IPR013325">
    <property type="entry name" value="RNA_pol_sigma_r2"/>
</dbReference>
<dbReference type="InterPro" id="IPR014284">
    <property type="entry name" value="RNA_pol_sigma-70_dom"/>
</dbReference>
<evidence type="ECO:0000256" key="1">
    <source>
        <dbReference type="ARBA" id="ARBA00023015"/>
    </source>
</evidence>
<protein>
    <recommendedName>
        <fullName evidence="5">RNA polymerase sigma factor</fullName>
    </recommendedName>
</protein>
<evidence type="ECO:0000313" key="8">
    <source>
        <dbReference type="Proteomes" id="UP000216605"/>
    </source>
</evidence>
<dbReference type="GO" id="GO:0016987">
    <property type="term" value="F:sigma factor activity"/>
    <property type="evidence" value="ECO:0007669"/>
    <property type="project" value="UniProtKB-KW"/>
</dbReference>
<gene>
    <name evidence="7" type="ORF">CHU92_09325</name>
</gene>
<dbReference type="GO" id="GO:0006352">
    <property type="term" value="P:DNA-templated transcription initiation"/>
    <property type="evidence" value="ECO:0007669"/>
    <property type="project" value="InterPro"/>
</dbReference>
<keyword evidence="2 5" id="KW-0731">Sigma factor</keyword>
<feature type="domain" description="RNA polymerase sigma-70 region 2" evidence="6">
    <location>
        <begin position="32"/>
        <end position="91"/>
    </location>
</feature>
<dbReference type="InterPro" id="IPR007627">
    <property type="entry name" value="RNA_pol_sigma70_r2"/>
</dbReference>
<comment type="similarity">
    <text evidence="5">Belongs to the sigma-70 factor family. ECF subfamily.</text>
</comment>
<dbReference type="PANTHER" id="PTHR43133:SF46">
    <property type="entry name" value="RNA POLYMERASE SIGMA-70 FACTOR ECF SUBFAMILY"/>
    <property type="match status" value="1"/>
</dbReference>
<evidence type="ECO:0000256" key="2">
    <source>
        <dbReference type="ARBA" id="ARBA00023082"/>
    </source>
</evidence>
<dbReference type="GO" id="GO:0003677">
    <property type="term" value="F:DNA binding"/>
    <property type="evidence" value="ECO:0007669"/>
    <property type="project" value="UniProtKB-KW"/>
</dbReference>
<accession>A0A255Z5F7</accession>
<keyword evidence="8" id="KW-1185">Reference proteome</keyword>
<dbReference type="OrthoDB" id="1027298at2"/>
<dbReference type="Gene3D" id="1.10.1740.10">
    <property type="match status" value="1"/>
</dbReference>